<dbReference type="InterPro" id="IPR013762">
    <property type="entry name" value="Integrase-like_cat_sf"/>
</dbReference>
<keyword evidence="1" id="KW-0233">DNA recombination</keyword>
<keyword evidence="3" id="KW-1185">Reference proteome</keyword>
<evidence type="ECO:0000256" key="1">
    <source>
        <dbReference type="ARBA" id="ARBA00023172"/>
    </source>
</evidence>
<evidence type="ECO:0000313" key="2">
    <source>
        <dbReference type="EMBL" id="MFL9881358.1"/>
    </source>
</evidence>
<dbReference type="EMBL" id="JAQQFR010000026">
    <property type="protein sequence ID" value="MFL9881358.1"/>
    <property type="molecule type" value="Genomic_DNA"/>
</dbReference>
<sequence length="523" mass="59259">MRGEIREMRRFENFAAKGLWTDKIRGTPSFRKPSLLQESMNLQRGKKPGPYKPLPDAFVYEIGKRSAWIATHLAPFVVSVFEKIASAPLTTRKGKRLHRSTELKRQRALVCQHKWESPDGGTLQCLPFEIKCVTKTGGREMQWPPTSIAQLFTYLAICQMAHYFIVALSCGPRASEIFSFKTNCLSSRNDGIGVAFGTTYKVVDPLSGVNRDWPLPEIGIAALENQIRISKLLSAYLCVIRGKEKEHQAEEFPLWRVIGGNTPGAPLMNVYNGEIRWYVDALDLTHLLDEQLFTNHRFRKTIARVLALALVNAPKILMDVFGHDSMESTMSYILSDKNVRAQVQEIRRELVILMAKQAISNADGNGGRAAAPLRETIKKIRFRNGGDFGADDENELAEMLTGQGRFWQWVRPGVMCTKVPEQRGPCTKNQSQPNPSRCSADCRFRLEDAENRQQVDETIADIVNKIESAVSRDDRILAELWEGQLLSHIKRFDDLLKKWQEHPTVASVLVRRSEVKEHTNAVE</sequence>
<accession>A0ABW8ZG72</accession>
<dbReference type="SUPFAM" id="SSF56349">
    <property type="entry name" value="DNA breaking-rejoining enzymes"/>
    <property type="match status" value="1"/>
</dbReference>
<reference evidence="2 3" key="1">
    <citation type="journal article" date="2024" name="Chem. Sci.">
        <title>Discovery of megapolipeptins by genome mining of a Burkholderiales bacteria collection.</title>
        <authorList>
            <person name="Paulo B.S."/>
            <person name="Recchia M.J.J."/>
            <person name="Lee S."/>
            <person name="Fergusson C.H."/>
            <person name="Romanowski S.B."/>
            <person name="Hernandez A."/>
            <person name="Krull N."/>
            <person name="Liu D.Y."/>
            <person name="Cavanagh H."/>
            <person name="Bos A."/>
            <person name="Gray C.A."/>
            <person name="Murphy B.T."/>
            <person name="Linington R.G."/>
            <person name="Eustaquio A.S."/>
        </authorList>
    </citation>
    <scope>NUCLEOTIDE SEQUENCE [LARGE SCALE GENOMIC DNA]</scope>
    <source>
        <strain evidence="2 3">RL21-008-BIB-B</strain>
    </source>
</reference>
<gene>
    <name evidence="2" type="ORF">PQR63_23375</name>
</gene>
<dbReference type="RefSeq" id="WP_408170667.1">
    <property type="nucleotide sequence ID" value="NZ_JAQQFR010000026.1"/>
</dbReference>
<evidence type="ECO:0008006" key="4">
    <source>
        <dbReference type="Google" id="ProtNLM"/>
    </source>
</evidence>
<proteinExistence type="predicted"/>
<dbReference type="Gene3D" id="1.10.443.10">
    <property type="entry name" value="Intergrase catalytic core"/>
    <property type="match status" value="1"/>
</dbReference>
<evidence type="ECO:0000313" key="3">
    <source>
        <dbReference type="Proteomes" id="UP001629214"/>
    </source>
</evidence>
<comment type="caution">
    <text evidence="2">The sequence shown here is derived from an EMBL/GenBank/DDBJ whole genome shotgun (WGS) entry which is preliminary data.</text>
</comment>
<name>A0ABW8ZG72_9BURK</name>
<dbReference type="InterPro" id="IPR011010">
    <property type="entry name" value="DNA_brk_join_enz"/>
</dbReference>
<dbReference type="Proteomes" id="UP001629214">
    <property type="component" value="Unassembled WGS sequence"/>
</dbReference>
<organism evidence="2 3">
    <name type="scientific">Herbaspirillum rhizosphaerae</name>
    <dbReference type="NCBI Taxonomy" id="346179"/>
    <lineage>
        <taxon>Bacteria</taxon>
        <taxon>Pseudomonadati</taxon>
        <taxon>Pseudomonadota</taxon>
        <taxon>Betaproteobacteria</taxon>
        <taxon>Burkholderiales</taxon>
        <taxon>Oxalobacteraceae</taxon>
        <taxon>Herbaspirillum</taxon>
    </lineage>
</organism>
<protein>
    <recommendedName>
        <fullName evidence="4">Phage integrase family protein</fullName>
    </recommendedName>
</protein>